<dbReference type="EMBL" id="MATO01000044">
    <property type="protein sequence ID" value="OCS89188.1"/>
    <property type="molecule type" value="Genomic_DNA"/>
</dbReference>
<organism evidence="2 3">
    <name type="scientific">Caryophanon latum</name>
    <dbReference type="NCBI Taxonomy" id="33977"/>
    <lineage>
        <taxon>Bacteria</taxon>
        <taxon>Bacillati</taxon>
        <taxon>Bacillota</taxon>
        <taxon>Bacilli</taxon>
        <taxon>Bacillales</taxon>
        <taxon>Caryophanaceae</taxon>
        <taxon>Caryophanon</taxon>
    </lineage>
</organism>
<proteinExistence type="predicted"/>
<reference evidence="2 3" key="1">
    <citation type="submission" date="2016-07" db="EMBL/GenBank/DDBJ databases">
        <title>Caryophanon latum genome sequencing.</title>
        <authorList>
            <person name="Verma A."/>
            <person name="Pal Y."/>
            <person name="Krishnamurthi S."/>
        </authorList>
    </citation>
    <scope>NUCLEOTIDE SEQUENCE [LARGE SCALE GENOMIC DNA]</scope>
    <source>
        <strain evidence="2 3">DSM 14151</strain>
    </source>
</reference>
<dbReference type="Proteomes" id="UP000093482">
    <property type="component" value="Unassembled WGS sequence"/>
</dbReference>
<protein>
    <recommendedName>
        <fullName evidence="4">Alkaline shock response membrane anchor protein AmaP</fullName>
    </recommendedName>
</protein>
<evidence type="ECO:0000313" key="2">
    <source>
        <dbReference type="EMBL" id="OCS89188.1"/>
    </source>
</evidence>
<sequence length="178" mass="20971">MKRFVQFFVGLWIVVVTGVFLFIYIDYEPIAEYQRTLQRYYWFEPALYWTAGLLAAFGLLLLLLSFRPSYKSRGLVMSYDDGELFINKKSIEKNVLHTVRKYSDVRQPSIKVDLYQKRQSSYMDVFVEAFITNTVNAQSYIEALRQDIKVSAESFAELPVREVKIHVLDQKTLKKRVL</sequence>
<dbReference type="NCBIfam" id="NF033218">
    <property type="entry name" value="anchor_AmaP"/>
    <property type="match status" value="1"/>
</dbReference>
<comment type="caution">
    <text evidence="2">The sequence shown here is derived from an EMBL/GenBank/DDBJ whole genome shotgun (WGS) entry which is preliminary data.</text>
</comment>
<feature type="transmembrane region" description="Helical" evidence="1">
    <location>
        <begin position="7"/>
        <end position="27"/>
    </location>
</feature>
<name>A0A1C0YPU1_9BACL</name>
<evidence type="ECO:0000256" key="1">
    <source>
        <dbReference type="SAM" id="Phobius"/>
    </source>
</evidence>
<keyword evidence="3" id="KW-1185">Reference proteome</keyword>
<dbReference type="RefSeq" id="WP_066465179.1">
    <property type="nucleotide sequence ID" value="NZ_MATO01000044.1"/>
</dbReference>
<evidence type="ECO:0000313" key="3">
    <source>
        <dbReference type="Proteomes" id="UP000093482"/>
    </source>
</evidence>
<keyword evidence="1" id="KW-1133">Transmembrane helix</keyword>
<keyword evidence="1" id="KW-0812">Transmembrane</keyword>
<dbReference type="AlphaFoldDB" id="A0A1C0YPU1"/>
<evidence type="ECO:0008006" key="4">
    <source>
        <dbReference type="Google" id="ProtNLM"/>
    </source>
</evidence>
<accession>A0A1C0YPU1</accession>
<keyword evidence="1" id="KW-0472">Membrane</keyword>
<feature type="transmembrane region" description="Helical" evidence="1">
    <location>
        <begin position="47"/>
        <end position="66"/>
    </location>
</feature>
<gene>
    <name evidence="2" type="ORF">A6K76_12595</name>
</gene>